<gene>
    <name evidence="1" type="ORF">CEXT_496191</name>
</gene>
<evidence type="ECO:0000313" key="1">
    <source>
        <dbReference type="EMBL" id="GIY44263.1"/>
    </source>
</evidence>
<reference evidence="1 2" key="1">
    <citation type="submission" date="2021-06" db="EMBL/GenBank/DDBJ databases">
        <title>Caerostris extrusa draft genome.</title>
        <authorList>
            <person name="Kono N."/>
            <person name="Arakawa K."/>
        </authorList>
    </citation>
    <scope>NUCLEOTIDE SEQUENCE [LARGE SCALE GENOMIC DNA]</scope>
</reference>
<dbReference type="Proteomes" id="UP001054945">
    <property type="component" value="Unassembled WGS sequence"/>
</dbReference>
<proteinExistence type="predicted"/>
<dbReference type="AlphaFoldDB" id="A0AAV4TCH2"/>
<organism evidence="1 2">
    <name type="scientific">Caerostris extrusa</name>
    <name type="common">Bark spider</name>
    <name type="synonym">Caerostris bankana</name>
    <dbReference type="NCBI Taxonomy" id="172846"/>
    <lineage>
        <taxon>Eukaryota</taxon>
        <taxon>Metazoa</taxon>
        <taxon>Ecdysozoa</taxon>
        <taxon>Arthropoda</taxon>
        <taxon>Chelicerata</taxon>
        <taxon>Arachnida</taxon>
        <taxon>Araneae</taxon>
        <taxon>Araneomorphae</taxon>
        <taxon>Entelegynae</taxon>
        <taxon>Araneoidea</taxon>
        <taxon>Araneidae</taxon>
        <taxon>Caerostris</taxon>
    </lineage>
</organism>
<sequence length="96" mass="10982">MRANNGISVPLRSHGSFSVSDILYRMHPAVAIFSGDRCPTDHRDIDRPSQTSDESIPSLKVKQMRRVICHKVFNLNTIICEEVLKNKYIHSLRSVF</sequence>
<name>A0AAV4TCH2_CAEEX</name>
<accession>A0AAV4TCH2</accession>
<evidence type="ECO:0000313" key="2">
    <source>
        <dbReference type="Proteomes" id="UP001054945"/>
    </source>
</evidence>
<keyword evidence="2" id="KW-1185">Reference proteome</keyword>
<dbReference type="EMBL" id="BPLR01011118">
    <property type="protein sequence ID" value="GIY44263.1"/>
    <property type="molecule type" value="Genomic_DNA"/>
</dbReference>
<protein>
    <submittedName>
        <fullName evidence="1">Uncharacterized protein</fullName>
    </submittedName>
</protein>
<comment type="caution">
    <text evidence="1">The sequence shown here is derived from an EMBL/GenBank/DDBJ whole genome shotgun (WGS) entry which is preliminary data.</text>
</comment>